<evidence type="ECO:0000256" key="1">
    <source>
        <dbReference type="SAM" id="Coils"/>
    </source>
</evidence>
<feature type="compositionally biased region" description="Acidic residues" evidence="2">
    <location>
        <begin position="272"/>
        <end position="283"/>
    </location>
</feature>
<feature type="compositionally biased region" description="Basic and acidic residues" evidence="2">
    <location>
        <begin position="221"/>
        <end position="244"/>
    </location>
</feature>
<feature type="compositionally biased region" description="Acidic residues" evidence="2">
    <location>
        <begin position="290"/>
        <end position="307"/>
    </location>
</feature>
<evidence type="ECO:0000313" key="4">
    <source>
        <dbReference type="Proteomes" id="UP000481153"/>
    </source>
</evidence>
<dbReference type="VEuPathDB" id="FungiDB:AeMF1_016020"/>
<dbReference type="Proteomes" id="UP000481153">
    <property type="component" value="Unassembled WGS sequence"/>
</dbReference>
<gene>
    <name evidence="3" type="ORF">Ae201684_002737</name>
</gene>
<reference evidence="3 4" key="1">
    <citation type="submission" date="2019-07" db="EMBL/GenBank/DDBJ databases">
        <title>Genomics analysis of Aphanomyces spp. identifies a new class of oomycete effector associated with host adaptation.</title>
        <authorList>
            <person name="Gaulin E."/>
        </authorList>
    </citation>
    <scope>NUCLEOTIDE SEQUENCE [LARGE SCALE GENOMIC DNA]</scope>
    <source>
        <strain evidence="3 4">ATCC 201684</strain>
    </source>
</reference>
<proteinExistence type="predicted"/>
<dbReference type="EMBL" id="VJMJ01000029">
    <property type="protein sequence ID" value="KAF0742335.1"/>
    <property type="molecule type" value="Genomic_DNA"/>
</dbReference>
<organism evidence="3 4">
    <name type="scientific">Aphanomyces euteiches</name>
    <dbReference type="NCBI Taxonomy" id="100861"/>
    <lineage>
        <taxon>Eukaryota</taxon>
        <taxon>Sar</taxon>
        <taxon>Stramenopiles</taxon>
        <taxon>Oomycota</taxon>
        <taxon>Saprolegniomycetes</taxon>
        <taxon>Saprolegniales</taxon>
        <taxon>Verrucalvaceae</taxon>
        <taxon>Aphanomyces</taxon>
    </lineage>
</organism>
<keyword evidence="4" id="KW-1185">Reference proteome</keyword>
<feature type="region of interest" description="Disordered" evidence="2">
    <location>
        <begin position="160"/>
        <end position="307"/>
    </location>
</feature>
<feature type="coiled-coil region" evidence="1">
    <location>
        <begin position="8"/>
        <end position="46"/>
    </location>
</feature>
<sequence length="307" mass="33988">MGCGQSSLKKEIATLHALEKEREAEINKLQDERRMLKYKMAVLEEMVATAQLEAHEKIVQAADAEERMKVMKWELVRQSRPTTPRQRLTWELNEKTVQKLTKSPTAKDVTHANKATISAPAGVTTPADSAALTTATAAVVKATIDPKPLQPQTLVQITETSPLTPLEMHDEVMPTKTQPTTRRRKDANAIERGDFVRSHSATSMQGNGDGHRAKRGLLMRQRSDGEPPTGKKDVQTEVSKKGDVGDTTPAASKTKESIHEKASAKETKVDEEKDEPDSEDEPMNDVRAFEDDDVISIDNADELDMVK</sequence>
<evidence type="ECO:0000256" key="2">
    <source>
        <dbReference type="SAM" id="MobiDB-lite"/>
    </source>
</evidence>
<feature type="compositionally biased region" description="Basic and acidic residues" evidence="2">
    <location>
        <begin position="253"/>
        <end position="271"/>
    </location>
</feature>
<name>A0A6G0XPI6_9STRA</name>
<protein>
    <submittedName>
        <fullName evidence="3">Uncharacterized protein</fullName>
    </submittedName>
</protein>
<comment type="caution">
    <text evidence="3">The sequence shown here is derived from an EMBL/GenBank/DDBJ whole genome shotgun (WGS) entry which is preliminary data.</text>
</comment>
<keyword evidence="1" id="KW-0175">Coiled coil</keyword>
<evidence type="ECO:0000313" key="3">
    <source>
        <dbReference type="EMBL" id="KAF0742335.1"/>
    </source>
</evidence>
<accession>A0A6G0XPI6</accession>
<dbReference type="AlphaFoldDB" id="A0A6G0XPI6"/>
<feature type="compositionally biased region" description="Basic and acidic residues" evidence="2">
    <location>
        <begin position="186"/>
        <end position="197"/>
    </location>
</feature>